<reference evidence="2 3" key="1">
    <citation type="journal article" date="2023" name="Arcadia Sci">
        <title>De novo assembly of a long-read Amblyomma americanum tick genome.</title>
        <authorList>
            <person name="Chou S."/>
            <person name="Poskanzer K.E."/>
            <person name="Rollins M."/>
            <person name="Thuy-Boun P.S."/>
        </authorList>
    </citation>
    <scope>NUCLEOTIDE SEQUENCE [LARGE SCALE GENOMIC DNA]</scope>
    <source>
        <strain evidence="2">F_SG_1</strain>
        <tissue evidence="2">Salivary glands</tissue>
    </source>
</reference>
<evidence type="ECO:0000256" key="1">
    <source>
        <dbReference type="SAM" id="MobiDB-lite"/>
    </source>
</evidence>
<feature type="compositionally biased region" description="Low complexity" evidence="1">
    <location>
        <begin position="199"/>
        <end position="217"/>
    </location>
</feature>
<evidence type="ECO:0000313" key="2">
    <source>
        <dbReference type="EMBL" id="KAK8762255.1"/>
    </source>
</evidence>
<dbReference type="Proteomes" id="UP001321473">
    <property type="component" value="Unassembled WGS sequence"/>
</dbReference>
<dbReference type="EMBL" id="JARKHS020030294">
    <property type="protein sequence ID" value="KAK8762255.1"/>
    <property type="molecule type" value="Genomic_DNA"/>
</dbReference>
<evidence type="ECO:0000313" key="3">
    <source>
        <dbReference type="Proteomes" id="UP001321473"/>
    </source>
</evidence>
<sequence>MQQPRRERIDKSAPNNVSLTYLFQWLSEVTKKDVKGLGDLLSGEIYCLVVSKAWPSSLKECKVKQGSGRGFDKELNFKLLDTVLRKLFKEDAPPVVELANGKYSEHVHFARWLKRACDADSAQKQDSAPCLPVRSSNDNLVQCSASGGAAEAASNSSQETSGVDDAARSDGNSCEADSEQKQDSAPCLPVHSSNESDECSASGGAAEAASNSSQETSGVDDAARSDGNSCEADSEQKQDSAPCLPVHSSNESDECSASGGAAEAASNSSQETSDILPLLRRFVEAKKKSDKKTVHRRRKRKPLAGLVPYLVCMVSFEC</sequence>
<protein>
    <recommendedName>
        <fullName evidence="4">Calponin-homology (CH) domain-containing protein</fullName>
    </recommendedName>
</protein>
<dbReference type="AlphaFoldDB" id="A0AAQ4DIG5"/>
<comment type="caution">
    <text evidence="2">The sequence shown here is derived from an EMBL/GenBank/DDBJ whole genome shotgun (WGS) entry which is preliminary data.</text>
</comment>
<organism evidence="2 3">
    <name type="scientific">Amblyomma americanum</name>
    <name type="common">Lone star tick</name>
    <dbReference type="NCBI Taxonomy" id="6943"/>
    <lineage>
        <taxon>Eukaryota</taxon>
        <taxon>Metazoa</taxon>
        <taxon>Ecdysozoa</taxon>
        <taxon>Arthropoda</taxon>
        <taxon>Chelicerata</taxon>
        <taxon>Arachnida</taxon>
        <taxon>Acari</taxon>
        <taxon>Parasitiformes</taxon>
        <taxon>Ixodida</taxon>
        <taxon>Ixodoidea</taxon>
        <taxon>Ixodidae</taxon>
        <taxon>Amblyomminae</taxon>
        <taxon>Amblyomma</taxon>
    </lineage>
</organism>
<dbReference type="SUPFAM" id="SSF47576">
    <property type="entry name" value="Calponin-homology domain, CH-domain"/>
    <property type="match status" value="1"/>
</dbReference>
<dbReference type="InterPro" id="IPR036872">
    <property type="entry name" value="CH_dom_sf"/>
</dbReference>
<feature type="region of interest" description="Disordered" evidence="1">
    <location>
        <begin position="149"/>
        <end position="274"/>
    </location>
</feature>
<gene>
    <name evidence="2" type="ORF">V5799_026479</name>
</gene>
<keyword evidence="3" id="KW-1185">Reference proteome</keyword>
<dbReference type="Gene3D" id="1.10.418.10">
    <property type="entry name" value="Calponin-like domain"/>
    <property type="match status" value="1"/>
</dbReference>
<dbReference type="InterPro" id="IPR027328">
    <property type="entry name" value="MAPRE"/>
</dbReference>
<dbReference type="PANTHER" id="PTHR10623">
    <property type="entry name" value="MICROTUBULE-ASSOCIATED PROTEIN RP/EB FAMILY MEMBER"/>
    <property type="match status" value="1"/>
</dbReference>
<dbReference type="GO" id="GO:0008017">
    <property type="term" value="F:microtubule binding"/>
    <property type="evidence" value="ECO:0007669"/>
    <property type="project" value="InterPro"/>
</dbReference>
<proteinExistence type="predicted"/>
<feature type="compositionally biased region" description="Low complexity" evidence="1">
    <location>
        <begin position="255"/>
        <end position="273"/>
    </location>
</feature>
<accession>A0AAQ4DIG5</accession>
<evidence type="ECO:0008006" key="4">
    <source>
        <dbReference type="Google" id="ProtNLM"/>
    </source>
</evidence>
<name>A0AAQ4DIG5_AMBAM</name>